<keyword evidence="3" id="KW-1185">Reference proteome</keyword>
<proteinExistence type="predicted"/>
<evidence type="ECO:0000313" key="3">
    <source>
        <dbReference type="Proteomes" id="UP001528673"/>
    </source>
</evidence>
<dbReference type="Proteomes" id="UP001528673">
    <property type="component" value="Unassembled WGS sequence"/>
</dbReference>
<comment type="caution">
    <text evidence="2">The sequence shown here is derived from an EMBL/GenBank/DDBJ whole genome shotgun (WGS) entry which is preliminary data.</text>
</comment>
<protein>
    <submittedName>
        <fullName evidence="2">Uncharacterized protein</fullName>
    </submittedName>
</protein>
<organism evidence="2 3">
    <name type="scientific">Curvibacter cyanobacteriorum</name>
    <dbReference type="NCBI Taxonomy" id="3026422"/>
    <lineage>
        <taxon>Bacteria</taxon>
        <taxon>Pseudomonadati</taxon>
        <taxon>Pseudomonadota</taxon>
        <taxon>Betaproteobacteria</taxon>
        <taxon>Burkholderiales</taxon>
        <taxon>Comamonadaceae</taxon>
        <taxon>Curvibacter</taxon>
    </lineage>
</organism>
<sequence>MISRIRLRLLADYIAATRNEIAVDEMFLALSKVDAVDVGYFPRVPHWISFAKRQPNLVRLVFHIARVVWLGGGAAIFFVLEYFKFRRLHRITHVDQLPRHDGAVLYLSKRVGDVLNPTQFPAFPRIWFTLPWVPPQGIQKGVAELPMLSVLRVQDLREALVDAMIVTHRRRRKQRLSPWVLQTYTAFRWFLVRRALNCLSGTLVTSEHYDRWAVLVDRTVREHRRVSCSTARLVLVQHGAMTGLNQELPLRKSLLQLPTRLRQVDELHVYNSDEAAAFEAHVFAPGRAAPMPEVYFFKPLIELRGSPFSEHQRLLFVGHPLCEGFQIEIFQRLKACRNVEVYYKPHPTAPMSKLIEALDWVLIRDVNYFPKVDLLVSYPSTLVVEYEGVGIPASVHPLDVAVDDAPLFFEKTLAIIDGRLEGLR</sequence>
<reference evidence="2 3" key="1">
    <citation type="submission" date="2023-02" db="EMBL/GenBank/DDBJ databases">
        <title>Bacterial whole genomic sequence of Curvibacter sp. HBC61.</title>
        <authorList>
            <person name="Le V."/>
            <person name="Ko S.-R."/>
            <person name="Ahn C.-Y."/>
            <person name="Oh H.-M."/>
        </authorList>
    </citation>
    <scope>NUCLEOTIDE SEQUENCE [LARGE SCALE GENOMIC DNA]</scope>
    <source>
        <strain evidence="2 3">HBC61</strain>
    </source>
</reference>
<gene>
    <name evidence="2" type="ORF">PSQ40_10100</name>
</gene>
<dbReference type="RefSeq" id="WP_273951270.1">
    <property type="nucleotide sequence ID" value="NZ_JAQSIP010000004.1"/>
</dbReference>
<accession>A0ABT5MXX9</accession>
<evidence type="ECO:0000256" key="1">
    <source>
        <dbReference type="SAM" id="Phobius"/>
    </source>
</evidence>
<keyword evidence="1" id="KW-0812">Transmembrane</keyword>
<name>A0ABT5MXX9_9BURK</name>
<evidence type="ECO:0000313" key="2">
    <source>
        <dbReference type="EMBL" id="MDD0838921.1"/>
    </source>
</evidence>
<keyword evidence="1" id="KW-0472">Membrane</keyword>
<feature type="transmembrane region" description="Helical" evidence="1">
    <location>
        <begin position="60"/>
        <end position="80"/>
    </location>
</feature>
<dbReference type="EMBL" id="JAQSIP010000004">
    <property type="protein sequence ID" value="MDD0838921.1"/>
    <property type="molecule type" value="Genomic_DNA"/>
</dbReference>
<keyword evidence="1" id="KW-1133">Transmembrane helix</keyword>